<dbReference type="InterPro" id="IPR004027">
    <property type="entry name" value="SEC_C_motif"/>
</dbReference>
<feature type="repeat" description="TPR" evidence="1">
    <location>
        <begin position="255"/>
        <end position="288"/>
    </location>
</feature>
<dbReference type="SUPFAM" id="SSF48452">
    <property type="entry name" value="TPR-like"/>
    <property type="match status" value="1"/>
</dbReference>
<feature type="repeat" description="TPR" evidence="1">
    <location>
        <begin position="153"/>
        <end position="186"/>
    </location>
</feature>
<dbReference type="EMBL" id="BLXX01000010">
    <property type="protein sequence ID" value="GFO60712.1"/>
    <property type="molecule type" value="Genomic_DNA"/>
</dbReference>
<evidence type="ECO:0000256" key="1">
    <source>
        <dbReference type="PROSITE-ProRule" id="PRU00339"/>
    </source>
</evidence>
<dbReference type="InterPro" id="IPR037919">
    <property type="entry name" value="OGT"/>
</dbReference>
<dbReference type="Gene3D" id="3.10.450.50">
    <property type="match status" value="1"/>
</dbReference>
<feature type="repeat" description="TPR" evidence="1">
    <location>
        <begin position="221"/>
        <end position="254"/>
    </location>
</feature>
<name>A0A6V8ML65_9BACT</name>
<evidence type="ECO:0000313" key="2">
    <source>
        <dbReference type="EMBL" id="GFO60712.1"/>
    </source>
</evidence>
<dbReference type="Pfam" id="PF13181">
    <property type="entry name" value="TPR_8"/>
    <property type="match status" value="1"/>
</dbReference>
<organism evidence="2 3">
    <name type="scientific">Geomonas silvestris</name>
    <dbReference type="NCBI Taxonomy" id="2740184"/>
    <lineage>
        <taxon>Bacteria</taxon>
        <taxon>Pseudomonadati</taxon>
        <taxon>Thermodesulfobacteriota</taxon>
        <taxon>Desulfuromonadia</taxon>
        <taxon>Geobacterales</taxon>
        <taxon>Geobacteraceae</taxon>
        <taxon>Geomonas</taxon>
    </lineage>
</organism>
<keyword evidence="1" id="KW-0802">TPR repeat</keyword>
<sequence>MTKITRNDKCPCGSGKKYKSCCLPELEARRFAALAALRDACGIHPSEPVSVAKAIVLAVEHQKASRFPLAEKIYHNVLLLEPEHQDALFALALIGQAKGDKDQAVEYLEKCLNADPNNYNYRIRIGSIYNSLDMPEKAQECFQSIRELIANTPLDQFNLGNLFNNLGELNEAAVCYEQALKVKPDFGEAHFNLGTVYLKLDQLDKAVASLQSALKVNPGYAKAHNNLGFTLSKKGDLDGAIAHYQEALSLTPGFAQAHYNLGNAFKAQGLEEKAMACFEKTRELQPDMPELAEIFKD</sequence>
<proteinExistence type="predicted"/>
<reference evidence="3" key="1">
    <citation type="submission" date="2020-06" db="EMBL/GenBank/DDBJ databases">
        <title>Draft genomic sequence of Geomonas sp. Red330.</title>
        <authorList>
            <person name="Itoh H."/>
            <person name="Zhenxing X."/>
            <person name="Ushijima N."/>
            <person name="Masuda Y."/>
            <person name="Shiratori Y."/>
            <person name="Senoo K."/>
        </authorList>
    </citation>
    <scope>NUCLEOTIDE SEQUENCE [LARGE SCALE GENOMIC DNA]</scope>
    <source>
        <strain evidence="3">Red330</strain>
    </source>
</reference>
<dbReference type="PROSITE" id="PS50293">
    <property type="entry name" value="TPR_REGION"/>
    <property type="match status" value="2"/>
</dbReference>
<feature type="repeat" description="TPR" evidence="1">
    <location>
        <begin position="187"/>
        <end position="220"/>
    </location>
</feature>
<dbReference type="InterPro" id="IPR011990">
    <property type="entry name" value="TPR-like_helical_dom_sf"/>
</dbReference>
<dbReference type="RefSeq" id="WP_183355527.1">
    <property type="nucleotide sequence ID" value="NZ_BLXX01000010.1"/>
</dbReference>
<dbReference type="SMART" id="SM00028">
    <property type="entry name" value="TPR"/>
    <property type="match status" value="7"/>
</dbReference>
<feature type="repeat" description="TPR" evidence="1">
    <location>
        <begin position="85"/>
        <end position="118"/>
    </location>
</feature>
<dbReference type="InterPro" id="IPR019734">
    <property type="entry name" value="TPR_rpt"/>
</dbReference>
<accession>A0A6V8ML65</accession>
<dbReference type="Gene3D" id="1.25.40.10">
    <property type="entry name" value="Tetratricopeptide repeat domain"/>
    <property type="match status" value="4"/>
</dbReference>
<protein>
    <submittedName>
        <fullName evidence="2">Uncharacterized protein</fullName>
    </submittedName>
</protein>
<dbReference type="GO" id="GO:0097363">
    <property type="term" value="F:protein O-acetylglucosaminyltransferase activity"/>
    <property type="evidence" value="ECO:0007669"/>
    <property type="project" value="TreeGrafter"/>
</dbReference>
<dbReference type="GO" id="GO:0006493">
    <property type="term" value="P:protein O-linked glycosylation"/>
    <property type="evidence" value="ECO:0007669"/>
    <property type="project" value="InterPro"/>
</dbReference>
<dbReference type="PANTHER" id="PTHR44366">
    <property type="entry name" value="UDP-N-ACETYLGLUCOSAMINE--PEPTIDE N-ACETYLGLUCOSAMINYLTRANSFERASE 110 KDA SUBUNIT"/>
    <property type="match status" value="1"/>
</dbReference>
<dbReference type="Pfam" id="PF02810">
    <property type="entry name" value="SEC-C"/>
    <property type="match status" value="1"/>
</dbReference>
<dbReference type="Pfam" id="PF13414">
    <property type="entry name" value="TPR_11"/>
    <property type="match status" value="2"/>
</dbReference>
<dbReference type="PROSITE" id="PS50005">
    <property type="entry name" value="TPR"/>
    <property type="match status" value="5"/>
</dbReference>
<evidence type="ECO:0000313" key="3">
    <source>
        <dbReference type="Proteomes" id="UP000556026"/>
    </source>
</evidence>
<gene>
    <name evidence="2" type="ORF">GMST_30370</name>
</gene>
<comment type="caution">
    <text evidence="2">The sequence shown here is derived from an EMBL/GenBank/DDBJ whole genome shotgun (WGS) entry which is preliminary data.</text>
</comment>
<dbReference type="SUPFAM" id="SSF103642">
    <property type="entry name" value="Sec-C motif"/>
    <property type="match status" value="1"/>
</dbReference>
<dbReference type="Proteomes" id="UP000556026">
    <property type="component" value="Unassembled WGS sequence"/>
</dbReference>
<dbReference type="PANTHER" id="PTHR44366:SF1">
    <property type="entry name" value="UDP-N-ACETYLGLUCOSAMINE--PEPTIDE N-ACETYLGLUCOSAMINYLTRANSFERASE 110 KDA SUBUNIT"/>
    <property type="match status" value="1"/>
</dbReference>
<keyword evidence="3" id="KW-1185">Reference proteome</keyword>
<dbReference type="AlphaFoldDB" id="A0A6V8ML65"/>